<accession>A0ABW5G452</accession>
<organism evidence="2 3">
    <name type="scientific">Amycolatopsis pigmentata</name>
    <dbReference type="NCBI Taxonomy" id="450801"/>
    <lineage>
        <taxon>Bacteria</taxon>
        <taxon>Bacillati</taxon>
        <taxon>Actinomycetota</taxon>
        <taxon>Actinomycetes</taxon>
        <taxon>Pseudonocardiales</taxon>
        <taxon>Pseudonocardiaceae</taxon>
        <taxon>Amycolatopsis</taxon>
    </lineage>
</organism>
<dbReference type="Pfam" id="PF22740">
    <property type="entry name" value="PapZ_C"/>
    <property type="match status" value="1"/>
</dbReference>
<dbReference type="InterPro" id="IPR053931">
    <property type="entry name" value="RapZ_C"/>
</dbReference>
<proteinExistence type="predicted"/>
<dbReference type="RefSeq" id="WP_378270414.1">
    <property type="nucleotide sequence ID" value="NZ_JBHUKR010000022.1"/>
</dbReference>
<protein>
    <submittedName>
        <fullName evidence="2">ATPase</fullName>
    </submittedName>
</protein>
<dbReference type="PANTHER" id="PTHR30448:SF0">
    <property type="entry name" value="RNASE ADAPTER PROTEIN RAPZ"/>
    <property type="match status" value="1"/>
</dbReference>
<evidence type="ECO:0000259" key="1">
    <source>
        <dbReference type="Pfam" id="PF22740"/>
    </source>
</evidence>
<dbReference type="Proteomes" id="UP001597417">
    <property type="component" value="Unassembled WGS sequence"/>
</dbReference>
<keyword evidence="3" id="KW-1185">Reference proteome</keyword>
<comment type="caution">
    <text evidence="2">The sequence shown here is derived from an EMBL/GenBank/DDBJ whole genome shotgun (WGS) entry which is preliminary data.</text>
</comment>
<sequence>MIHLQSFGYLHEGGVPKAVADHRPHLVLDVRDLWRDPHHDPAMREFTGLKNEIRVRVLNQPGAVRYLDAQAAAIAHLVSTRPIRIAIGCAGGRHRSVVAVEQLALILRIETTLTVEVEHLHLHLPVIERNGGNR</sequence>
<reference evidence="3" key="1">
    <citation type="journal article" date="2019" name="Int. J. Syst. Evol. Microbiol.">
        <title>The Global Catalogue of Microorganisms (GCM) 10K type strain sequencing project: providing services to taxonomists for standard genome sequencing and annotation.</title>
        <authorList>
            <consortium name="The Broad Institute Genomics Platform"/>
            <consortium name="The Broad Institute Genome Sequencing Center for Infectious Disease"/>
            <person name="Wu L."/>
            <person name="Ma J."/>
        </authorList>
    </citation>
    <scope>NUCLEOTIDE SEQUENCE [LARGE SCALE GENOMIC DNA]</scope>
    <source>
        <strain evidence="3">CGMCC 4.7645</strain>
    </source>
</reference>
<dbReference type="InterPro" id="IPR005337">
    <property type="entry name" value="RapZ-like"/>
</dbReference>
<evidence type="ECO:0000313" key="2">
    <source>
        <dbReference type="EMBL" id="MFD2421692.1"/>
    </source>
</evidence>
<dbReference type="EMBL" id="JBHUKR010000022">
    <property type="protein sequence ID" value="MFD2421692.1"/>
    <property type="molecule type" value="Genomic_DNA"/>
</dbReference>
<feature type="domain" description="RapZ C-terminal" evidence="1">
    <location>
        <begin position="2"/>
        <end position="122"/>
    </location>
</feature>
<evidence type="ECO:0000313" key="3">
    <source>
        <dbReference type="Proteomes" id="UP001597417"/>
    </source>
</evidence>
<gene>
    <name evidence="2" type="ORF">ACFSXZ_35705</name>
</gene>
<name>A0ABW5G452_9PSEU</name>
<dbReference type="PANTHER" id="PTHR30448">
    <property type="entry name" value="RNASE ADAPTER PROTEIN RAPZ"/>
    <property type="match status" value="1"/>
</dbReference>